<feature type="disulfide bond" evidence="3">
    <location>
        <begin position="40"/>
        <end position="46"/>
    </location>
</feature>
<evidence type="ECO:0008006" key="5">
    <source>
        <dbReference type="Google" id="ProtNLM"/>
    </source>
</evidence>
<name>A0A5K1EBJ5_9MAGN</name>
<sequence length="189" mass="19879">MASGQQTSVNVPQGWSGRIWGRQGCCFDWRGRGACETGDCSGLLQCKGVGGTPPATVLEMTFGTDKSPLHYYDVSLVDGFNLPVSMAPVGGGCGVAGCQADLNSCCPSTFAVKRGSRVVGCQSACLALKAPKYCCSGSYSTPQSCRPTLFSNLFKAICPHAYSYAFDDASSLFTCQAPRYLITFCPQAG</sequence>
<dbReference type="Gene3D" id="2.60.110.10">
    <property type="entry name" value="Thaumatin"/>
    <property type="match status" value="1"/>
</dbReference>
<dbReference type="InterPro" id="IPR037176">
    <property type="entry name" value="Osmotin/thaumatin-like_sf"/>
</dbReference>
<dbReference type="PIRSF" id="PIRSF002703">
    <property type="entry name" value="Thaumatin"/>
    <property type="match status" value="1"/>
</dbReference>
<evidence type="ECO:0000256" key="1">
    <source>
        <dbReference type="ARBA" id="ARBA00010607"/>
    </source>
</evidence>
<proteinExistence type="inferred from homology"/>
<feature type="disulfide bond" evidence="3">
    <location>
        <begin position="135"/>
        <end position="145"/>
    </location>
</feature>
<dbReference type="InterPro" id="IPR001938">
    <property type="entry name" value="Thaumatin"/>
</dbReference>
<reference evidence="4" key="1">
    <citation type="submission" date="2019-09" db="EMBL/GenBank/DDBJ databases">
        <authorList>
            <person name="Zhang L."/>
        </authorList>
    </citation>
    <scope>NUCLEOTIDE SEQUENCE</scope>
</reference>
<evidence type="ECO:0000313" key="4">
    <source>
        <dbReference type="EMBL" id="VVW50011.1"/>
    </source>
</evidence>
<protein>
    <recommendedName>
        <fullName evidence="5">Thaumatin-like protein</fullName>
    </recommendedName>
</protein>
<feature type="disulfide bond" evidence="3">
    <location>
        <begin position="93"/>
        <end position="175"/>
    </location>
</feature>
<evidence type="ECO:0000256" key="2">
    <source>
        <dbReference type="ARBA" id="ARBA00023157"/>
    </source>
</evidence>
<evidence type="ECO:0000256" key="3">
    <source>
        <dbReference type="PIRSR" id="PIRSR002703-1"/>
    </source>
</evidence>
<feature type="disulfide bond" evidence="3">
    <location>
        <begin position="125"/>
        <end position="134"/>
    </location>
</feature>
<dbReference type="Pfam" id="PF00314">
    <property type="entry name" value="Thaumatin"/>
    <property type="match status" value="1"/>
</dbReference>
<gene>
    <name evidence="4" type="ORF">NYM_LOCUS22377</name>
</gene>
<feature type="disulfide bond" evidence="3">
    <location>
        <begin position="98"/>
        <end position="158"/>
    </location>
</feature>
<organism evidence="4">
    <name type="scientific">Nymphaea colorata</name>
    <name type="common">pocket water lily</name>
    <dbReference type="NCBI Taxonomy" id="210225"/>
    <lineage>
        <taxon>Eukaryota</taxon>
        <taxon>Viridiplantae</taxon>
        <taxon>Streptophyta</taxon>
        <taxon>Embryophyta</taxon>
        <taxon>Tracheophyta</taxon>
        <taxon>Spermatophyta</taxon>
        <taxon>Magnoliopsida</taxon>
        <taxon>Nymphaeales</taxon>
        <taxon>Nymphaeaceae</taxon>
        <taxon>Nymphaea</taxon>
    </lineage>
</organism>
<dbReference type="FunFam" id="2.60.110.10:FF:000002">
    <property type="entry name" value="Thaumatin-like protein 1a"/>
    <property type="match status" value="1"/>
</dbReference>
<dbReference type="SMART" id="SM00205">
    <property type="entry name" value="THN"/>
    <property type="match status" value="1"/>
</dbReference>
<dbReference type="Gramene" id="NC6G0258320.1">
    <property type="protein sequence ID" value="NC6G0258320.1:cds"/>
    <property type="gene ID" value="NC6G0258320"/>
</dbReference>
<feature type="disulfide bond" evidence="3">
    <location>
        <begin position="25"/>
        <end position="35"/>
    </location>
</feature>
<dbReference type="PROSITE" id="PS00316">
    <property type="entry name" value="THAUMATIN_1"/>
    <property type="match status" value="1"/>
</dbReference>
<feature type="disulfide bond" evidence="3">
    <location>
        <begin position="106"/>
        <end position="121"/>
    </location>
</feature>
<dbReference type="EMBL" id="LR721784">
    <property type="protein sequence ID" value="VVW50011.1"/>
    <property type="molecule type" value="Genomic_DNA"/>
</dbReference>
<accession>A0A5K1EBJ5</accession>
<dbReference type="PRINTS" id="PR00347">
    <property type="entry name" value="THAUMATIN"/>
</dbReference>
<dbReference type="PROSITE" id="PS51367">
    <property type="entry name" value="THAUMATIN_2"/>
    <property type="match status" value="1"/>
</dbReference>
<keyword evidence="2 3" id="KW-1015">Disulfide bond</keyword>
<dbReference type="AlphaFoldDB" id="A0A5K1EBJ5"/>
<dbReference type="PANTHER" id="PTHR31048">
    <property type="entry name" value="OS03G0233200 PROTEIN"/>
    <property type="match status" value="1"/>
</dbReference>
<comment type="similarity">
    <text evidence="1">Belongs to the thaumatin family.</text>
</comment>
<dbReference type="SUPFAM" id="SSF49870">
    <property type="entry name" value="Osmotin, thaumatin-like protein"/>
    <property type="match status" value="1"/>
</dbReference>
<dbReference type="InterPro" id="IPR017949">
    <property type="entry name" value="Thaumatin_CS"/>
</dbReference>